<proteinExistence type="predicted"/>
<accession>A0ABN3W6W1</accession>
<sequence>MLRDFPDGGGRRASVMYEEFVVKQRIRRFGMAPGDVGGLPASYGWVEREQTGVAEYRVRRLEPVGCELPASGLERFVFAEKR</sequence>
<evidence type="ECO:0000313" key="2">
    <source>
        <dbReference type="Proteomes" id="UP001500831"/>
    </source>
</evidence>
<gene>
    <name evidence="1" type="ORF">GCM10010517_65350</name>
</gene>
<name>A0ABN3W6W1_9ACTN</name>
<dbReference type="Proteomes" id="UP001500831">
    <property type="component" value="Unassembled WGS sequence"/>
</dbReference>
<evidence type="ECO:0000313" key="1">
    <source>
        <dbReference type="EMBL" id="GAA2899798.1"/>
    </source>
</evidence>
<comment type="caution">
    <text evidence="1">The sequence shown here is derived from an EMBL/GenBank/DDBJ whole genome shotgun (WGS) entry which is preliminary data.</text>
</comment>
<dbReference type="EMBL" id="BAAAVI010000066">
    <property type="protein sequence ID" value="GAA2899798.1"/>
    <property type="molecule type" value="Genomic_DNA"/>
</dbReference>
<reference evidence="1 2" key="1">
    <citation type="journal article" date="2019" name="Int. J. Syst. Evol. Microbiol.">
        <title>The Global Catalogue of Microorganisms (GCM) 10K type strain sequencing project: providing services to taxonomists for standard genome sequencing and annotation.</title>
        <authorList>
            <consortium name="The Broad Institute Genomics Platform"/>
            <consortium name="The Broad Institute Genome Sequencing Center for Infectious Disease"/>
            <person name="Wu L."/>
            <person name="Ma J."/>
        </authorList>
    </citation>
    <scope>NUCLEOTIDE SEQUENCE [LARGE SCALE GENOMIC DNA]</scope>
    <source>
        <strain evidence="1 2">JCM 6242</strain>
    </source>
</reference>
<keyword evidence="2" id="KW-1185">Reference proteome</keyword>
<organism evidence="1 2">
    <name type="scientific">Streptosporangium fragile</name>
    <dbReference type="NCBI Taxonomy" id="46186"/>
    <lineage>
        <taxon>Bacteria</taxon>
        <taxon>Bacillati</taxon>
        <taxon>Actinomycetota</taxon>
        <taxon>Actinomycetes</taxon>
        <taxon>Streptosporangiales</taxon>
        <taxon>Streptosporangiaceae</taxon>
        <taxon>Streptosporangium</taxon>
    </lineage>
</organism>
<protein>
    <submittedName>
        <fullName evidence="1">Uncharacterized protein</fullName>
    </submittedName>
</protein>